<evidence type="ECO:0000313" key="3">
    <source>
        <dbReference type="EnsemblPlants" id="QL09p008811:mrna"/>
    </source>
</evidence>
<sequence length="379" mass="42232">MRENGLCPNEYCFSAVIRACSNVENVPIGKMIFGFVIKSGYFESDVFVGCALIDMFVKGGCDVDLEYKVLEKMPEKNAVTWTLMITRFMQSGFPMEAVNLFLDMVLTIAFLGHTAMKHGAFLDLGAEFADGSVDDARKVFDLMVDRNVMSRTAIITGYVQSGGRDKEAVELFCEMIKGHHLISYNTIVDAYAKKLDSEKAYELFHEIEDIGIGASAFTFASLLSGAASISAVGKAMEMFHKMLEDCVRPNEITYIAVLSACSHIGLVSEGWKLFNSMYREHGIVPRVEHYACMVDLLGRSGSLLEAFEFINSMPFKADALVWRTFLAACRVHGNKELGEHAAKMILERDLYDPAAYRDYQTCMLPQQLAFDTDPTNGKL</sequence>
<dbReference type="Pfam" id="PF13041">
    <property type="entry name" value="PPR_2"/>
    <property type="match status" value="1"/>
</dbReference>
<accession>A0A7N2MI14</accession>
<evidence type="ECO:0000256" key="2">
    <source>
        <dbReference type="PROSITE-ProRule" id="PRU00708"/>
    </source>
</evidence>
<evidence type="ECO:0008006" key="5">
    <source>
        <dbReference type="Google" id="ProtNLM"/>
    </source>
</evidence>
<dbReference type="InterPro" id="IPR046960">
    <property type="entry name" value="PPR_At4g14850-like_plant"/>
</dbReference>
<keyword evidence="1" id="KW-0677">Repeat</keyword>
<feature type="repeat" description="PPR" evidence="2">
    <location>
        <begin position="180"/>
        <end position="214"/>
    </location>
</feature>
<keyword evidence="4" id="KW-1185">Reference proteome</keyword>
<reference evidence="3" key="2">
    <citation type="submission" date="2021-01" db="UniProtKB">
        <authorList>
            <consortium name="EnsemblPlants"/>
        </authorList>
    </citation>
    <scope>IDENTIFICATION</scope>
</reference>
<name>A0A7N2MI14_QUELO</name>
<dbReference type="InterPro" id="IPR011990">
    <property type="entry name" value="TPR-like_helical_dom_sf"/>
</dbReference>
<dbReference type="Gene3D" id="1.25.40.10">
    <property type="entry name" value="Tetratricopeptide repeat domain"/>
    <property type="match status" value="3"/>
</dbReference>
<dbReference type="InParanoid" id="A0A7N2MI14"/>
<evidence type="ECO:0000313" key="4">
    <source>
        <dbReference type="Proteomes" id="UP000594261"/>
    </source>
</evidence>
<dbReference type="EnsemblPlants" id="QL09p008811:mrna">
    <property type="protein sequence ID" value="QL09p008811:mrna"/>
    <property type="gene ID" value="QL09p008811"/>
</dbReference>
<dbReference type="AlphaFoldDB" id="A0A7N2MI14"/>
<protein>
    <recommendedName>
        <fullName evidence="5">Pentatricopeptide repeat-containing protein</fullName>
    </recommendedName>
</protein>
<dbReference type="OMA" id="HITCMID"/>
<dbReference type="Proteomes" id="UP000594261">
    <property type="component" value="Chromosome 9"/>
</dbReference>
<dbReference type="PANTHER" id="PTHR47926:SF522">
    <property type="entry name" value="TETRATRICOPEPTIDE REPEAT-LIKE SUPERFAMILY PROTEIN"/>
    <property type="match status" value="1"/>
</dbReference>
<dbReference type="Pfam" id="PF01535">
    <property type="entry name" value="PPR"/>
    <property type="match status" value="4"/>
</dbReference>
<dbReference type="NCBIfam" id="TIGR00756">
    <property type="entry name" value="PPR"/>
    <property type="match status" value="2"/>
</dbReference>
<dbReference type="Gramene" id="QL09p008811:mrna">
    <property type="protein sequence ID" value="QL09p008811:mrna"/>
    <property type="gene ID" value="QL09p008811"/>
</dbReference>
<dbReference type="EMBL" id="LRBV02000009">
    <property type="status" value="NOT_ANNOTATED_CDS"/>
    <property type="molecule type" value="Genomic_DNA"/>
</dbReference>
<dbReference type="GO" id="GO:0003723">
    <property type="term" value="F:RNA binding"/>
    <property type="evidence" value="ECO:0007669"/>
    <property type="project" value="InterPro"/>
</dbReference>
<organism evidence="3 4">
    <name type="scientific">Quercus lobata</name>
    <name type="common">Valley oak</name>
    <dbReference type="NCBI Taxonomy" id="97700"/>
    <lineage>
        <taxon>Eukaryota</taxon>
        <taxon>Viridiplantae</taxon>
        <taxon>Streptophyta</taxon>
        <taxon>Embryophyta</taxon>
        <taxon>Tracheophyta</taxon>
        <taxon>Spermatophyta</taxon>
        <taxon>Magnoliopsida</taxon>
        <taxon>eudicotyledons</taxon>
        <taxon>Gunneridae</taxon>
        <taxon>Pentapetalae</taxon>
        <taxon>rosids</taxon>
        <taxon>fabids</taxon>
        <taxon>Fagales</taxon>
        <taxon>Fagaceae</taxon>
        <taxon>Quercus</taxon>
    </lineage>
</organism>
<dbReference type="InterPro" id="IPR002885">
    <property type="entry name" value="PPR_rpt"/>
</dbReference>
<dbReference type="PANTHER" id="PTHR47926">
    <property type="entry name" value="PENTATRICOPEPTIDE REPEAT-CONTAINING PROTEIN"/>
    <property type="match status" value="1"/>
</dbReference>
<dbReference type="FunFam" id="1.25.40.10:FF:000158">
    <property type="entry name" value="pentatricopeptide repeat-containing protein At2g33680"/>
    <property type="match status" value="1"/>
</dbReference>
<dbReference type="GO" id="GO:0009451">
    <property type="term" value="P:RNA modification"/>
    <property type="evidence" value="ECO:0007669"/>
    <property type="project" value="InterPro"/>
</dbReference>
<dbReference type="PROSITE" id="PS51375">
    <property type="entry name" value="PPR"/>
    <property type="match status" value="3"/>
</dbReference>
<proteinExistence type="predicted"/>
<dbReference type="GO" id="GO:0099402">
    <property type="term" value="P:plant organ development"/>
    <property type="evidence" value="ECO:0007669"/>
    <property type="project" value="UniProtKB-ARBA"/>
</dbReference>
<feature type="repeat" description="PPR" evidence="2">
    <location>
        <begin position="250"/>
        <end position="285"/>
    </location>
</feature>
<reference evidence="3 4" key="1">
    <citation type="journal article" date="2016" name="G3 (Bethesda)">
        <title>First Draft Assembly and Annotation of the Genome of a California Endemic Oak Quercus lobata Nee (Fagaceae).</title>
        <authorList>
            <person name="Sork V.L."/>
            <person name="Fitz-Gibbon S.T."/>
            <person name="Puiu D."/>
            <person name="Crepeau M."/>
            <person name="Gugger P.F."/>
            <person name="Sherman R."/>
            <person name="Stevens K."/>
            <person name="Langley C.H."/>
            <person name="Pellegrini M."/>
            <person name="Salzberg S.L."/>
        </authorList>
    </citation>
    <scope>NUCLEOTIDE SEQUENCE [LARGE SCALE GENOMIC DNA]</scope>
    <source>
        <strain evidence="3 4">cv. SW786</strain>
    </source>
</reference>
<feature type="repeat" description="PPR" evidence="2">
    <location>
        <begin position="215"/>
        <end position="249"/>
    </location>
</feature>
<evidence type="ECO:0000256" key="1">
    <source>
        <dbReference type="ARBA" id="ARBA00022737"/>
    </source>
</evidence>